<comment type="caution">
    <text evidence="1">The sequence shown here is derived from an EMBL/GenBank/DDBJ whole genome shotgun (WGS) entry which is preliminary data.</text>
</comment>
<dbReference type="Proteomes" id="UP001249851">
    <property type="component" value="Unassembled WGS sequence"/>
</dbReference>
<organism evidence="1 2">
    <name type="scientific">Acropora cervicornis</name>
    <name type="common">Staghorn coral</name>
    <dbReference type="NCBI Taxonomy" id="6130"/>
    <lineage>
        <taxon>Eukaryota</taxon>
        <taxon>Metazoa</taxon>
        <taxon>Cnidaria</taxon>
        <taxon>Anthozoa</taxon>
        <taxon>Hexacorallia</taxon>
        <taxon>Scleractinia</taxon>
        <taxon>Astrocoeniina</taxon>
        <taxon>Acroporidae</taxon>
        <taxon>Acropora</taxon>
    </lineage>
</organism>
<sequence length="173" mass="19530">MKAFGGGWTMCYTTDERARPRTEVRFNSNLMYGTDGYRSNCNNIPFTEIMFVDHTTDHKAFFTRVSANLPPLTTLPNYNKIASTYGLWRGQGTVSSSFAGKYQLLICDQSFFRGFMVSGFTNCYKRCNHWCGDTNSPYFRTSTSHSSYLGVAFNVNGHAPNRVGNKLMSVGLR</sequence>
<gene>
    <name evidence="1" type="ORF">P5673_013437</name>
</gene>
<reference evidence="1" key="1">
    <citation type="journal article" date="2023" name="G3 (Bethesda)">
        <title>Whole genome assembly and annotation of the endangered Caribbean coral Acropora cervicornis.</title>
        <authorList>
            <person name="Selwyn J.D."/>
            <person name="Vollmer S.V."/>
        </authorList>
    </citation>
    <scope>NUCLEOTIDE SEQUENCE</scope>
    <source>
        <strain evidence="1">K2</strain>
    </source>
</reference>
<proteinExistence type="predicted"/>
<keyword evidence="2" id="KW-1185">Reference proteome</keyword>
<evidence type="ECO:0000313" key="1">
    <source>
        <dbReference type="EMBL" id="KAK2563099.1"/>
    </source>
</evidence>
<dbReference type="AlphaFoldDB" id="A0AAD9QKQ3"/>
<name>A0AAD9QKQ3_ACRCE</name>
<protein>
    <submittedName>
        <fullName evidence="1">Uncharacterized protein</fullName>
    </submittedName>
</protein>
<dbReference type="EMBL" id="JARQWQ010000026">
    <property type="protein sequence ID" value="KAK2563099.1"/>
    <property type="molecule type" value="Genomic_DNA"/>
</dbReference>
<evidence type="ECO:0000313" key="2">
    <source>
        <dbReference type="Proteomes" id="UP001249851"/>
    </source>
</evidence>
<accession>A0AAD9QKQ3</accession>
<reference evidence="1" key="2">
    <citation type="journal article" date="2023" name="Science">
        <title>Genomic signatures of disease resistance in endangered staghorn corals.</title>
        <authorList>
            <person name="Vollmer S.V."/>
            <person name="Selwyn J.D."/>
            <person name="Despard B.A."/>
            <person name="Roesel C.L."/>
        </authorList>
    </citation>
    <scope>NUCLEOTIDE SEQUENCE</scope>
    <source>
        <strain evidence="1">K2</strain>
    </source>
</reference>